<proteinExistence type="predicted"/>
<dbReference type="PANTHER" id="PTHR46558:SF3">
    <property type="entry name" value="TRANSCRIPTIONAL REGULATOR"/>
    <property type="match status" value="1"/>
</dbReference>
<dbReference type="SUPFAM" id="SSF47413">
    <property type="entry name" value="lambda repressor-like DNA-binding domains"/>
    <property type="match status" value="1"/>
</dbReference>
<gene>
    <name evidence="3" type="ORF">WMO25_11615</name>
</gene>
<accession>A0ABV1B5N5</accession>
<dbReference type="RefSeq" id="WP_349085447.1">
    <property type="nucleotide sequence ID" value="NZ_JBBMEK010000152.1"/>
</dbReference>
<protein>
    <submittedName>
        <fullName evidence="3">Helix-turn-helix transcriptional regulator</fullName>
    </submittedName>
</protein>
<dbReference type="Pfam" id="PF01381">
    <property type="entry name" value="HTH_3"/>
    <property type="match status" value="1"/>
</dbReference>
<dbReference type="PROSITE" id="PS50943">
    <property type="entry name" value="HTH_CROC1"/>
    <property type="match status" value="1"/>
</dbReference>
<evidence type="ECO:0000259" key="2">
    <source>
        <dbReference type="PROSITE" id="PS50943"/>
    </source>
</evidence>
<sequence length="119" mass="13873">MMNAEVIRMKNENERFVEMGKRIKARRVSLGMKQMELAERIDISNNHISSIERGIERPGLESFIRICDVLDVTPDYLLLGSMKANDIPKNITDNLKLCTDEEVRFVEAMTQYMIEQHKK</sequence>
<dbReference type="CDD" id="cd00093">
    <property type="entry name" value="HTH_XRE"/>
    <property type="match status" value="1"/>
</dbReference>
<name>A0ABV1B5N5_9FIRM</name>
<evidence type="ECO:0000313" key="4">
    <source>
        <dbReference type="Proteomes" id="UP001469749"/>
    </source>
</evidence>
<dbReference type="PANTHER" id="PTHR46558">
    <property type="entry name" value="TRACRIPTIONAL REGULATORY PROTEIN-RELATED-RELATED"/>
    <property type="match status" value="1"/>
</dbReference>
<dbReference type="SMART" id="SM00530">
    <property type="entry name" value="HTH_XRE"/>
    <property type="match status" value="1"/>
</dbReference>
<keyword evidence="4" id="KW-1185">Reference proteome</keyword>
<dbReference type="Gene3D" id="1.10.260.40">
    <property type="entry name" value="lambda repressor-like DNA-binding domains"/>
    <property type="match status" value="1"/>
</dbReference>
<dbReference type="InterPro" id="IPR001387">
    <property type="entry name" value="Cro/C1-type_HTH"/>
</dbReference>
<dbReference type="InterPro" id="IPR010982">
    <property type="entry name" value="Lambda_DNA-bd_dom_sf"/>
</dbReference>
<evidence type="ECO:0000256" key="1">
    <source>
        <dbReference type="ARBA" id="ARBA00023125"/>
    </source>
</evidence>
<evidence type="ECO:0000313" key="3">
    <source>
        <dbReference type="EMBL" id="MEQ2365739.1"/>
    </source>
</evidence>
<keyword evidence="1" id="KW-0238">DNA-binding</keyword>
<dbReference type="EMBL" id="JBBMEK010000152">
    <property type="protein sequence ID" value="MEQ2365739.1"/>
    <property type="molecule type" value="Genomic_DNA"/>
</dbReference>
<feature type="domain" description="HTH cro/C1-type" evidence="2">
    <location>
        <begin position="23"/>
        <end position="77"/>
    </location>
</feature>
<comment type="caution">
    <text evidence="3">The sequence shown here is derived from an EMBL/GenBank/DDBJ whole genome shotgun (WGS) entry which is preliminary data.</text>
</comment>
<organism evidence="3 4">
    <name type="scientific">Coprococcus intestinihominis</name>
    <dbReference type="NCBI Taxonomy" id="3133154"/>
    <lineage>
        <taxon>Bacteria</taxon>
        <taxon>Bacillati</taxon>
        <taxon>Bacillota</taxon>
        <taxon>Clostridia</taxon>
        <taxon>Lachnospirales</taxon>
        <taxon>Lachnospiraceae</taxon>
        <taxon>Coprococcus</taxon>
    </lineage>
</organism>
<dbReference type="Proteomes" id="UP001469749">
    <property type="component" value="Unassembled WGS sequence"/>
</dbReference>
<reference evidence="3 4" key="1">
    <citation type="submission" date="2024-03" db="EMBL/GenBank/DDBJ databases">
        <title>Human intestinal bacterial collection.</title>
        <authorList>
            <person name="Pauvert C."/>
            <person name="Hitch T.C.A."/>
            <person name="Clavel T."/>
        </authorList>
    </citation>
    <scope>NUCLEOTIDE SEQUENCE [LARGE SCALE GENOMIC DNA]</scope>
    <source>
        <strain evidence="3 4">CLA-AA-H190</strain>
    </source>
</reference>